<evidence type="ECO:0000313" key="1">
    <source>
        <dbReference type="EMBL" id="KAJ9060881.1"/>
    </source>
</evidence>
<gene>
    <name evidence="1" type="ORF">DSO57_1026293</name>
</gene>
<comment type="caution">
    <text evidence="1">The sequence shown here is derived from an EMBL/GenBank/DDBJ whole genome shotgun (WGS) entry which is preliminary data.</text>
</comment>
<evidence type="ECO:0000313" key="2">
    <source>
        <dbReference type="Proteomes" id="UP001165960"/>
    </source>
</evidence>
<keyword evidence="2" id="KW-1185">Reference proteome</keyword>
<accession>A0ACC2SF59</accession>
<organism evidence="1 2">
    <name type="scientific">Entomophthora muscae</name>
    <dbReference type="NCBI Taxonomy" id="34485"/>
    <lineage>
        <taxon>Eukaryota</taxon>
        <taxon>Fungi</taxon>
        <taxon>Fungi incertae sedis</taxon>
        <taxon>Zoopagomycota</taxon>
        <taxon>Entomophthoromycotina</taxon>
        <taxon>Entomophthoromycetes</taxon>
        <taxon>Entomophthorales</taxon>
        <taxon>Entomophthoraceae</taxon>
        <taxon>Entomophthora</taxon>
    </lineage>
</organism>
<name>A0ACC2SF59_9FUNG</name>
<reference evidence="1" key="1">
    <citation type="submission" date="2022-04" db="EMBL/GenBank/DDBJ databases">
        <title>Genome of the entomopathogenic fungus Entomophthora muscae.</title>
        <authorList>
            <person name="Elya C."/>
            <person name="Lovett B.R."/>
            <person name="Lee E."/>
            <person name="Macias A.M."/>
            <person name="Hajek A.E."/>
            <person name="De Bivort B.L."/>
            <person name="Kasson M.T."/>
            <person name="De Fine Licht H.H."/>
            <person name="Stajich J.E."/>
        </authorList>
    </citation>
    <scope>NUCLEOTIDE SEQUENCE</scope>
    <source>
        <strain evidence="1">Berkeley</strain>
    </source>
</reference>
<dbReference type="EMBL" id="QTSX02005123">
    <property type="protein sequence ID" value="KAJ9060881.1"/>
    <property type="molecule type" value="Genomic_DNA"/>
</dbReference>
<proteinExistence type="predicted"/>
<sequence length="190" mass="21346">MFLVQDQANKTQKITSYLGCLESQFDAPNKGMAMQQKGALGKPILVQSQTSWGQRSSGDQRENSGKSKVSPVIPHRDKPEEYAKIAATKKDPPELFAPSQDFEEDPVQELITDDFYTIPTCRKGRPWKITANAVEVVSKPYAAQLQETCLNKNPNVSSNMPNLKEFQLKMSLKTIENNFPEIGQSLKQHF</sequence>
<dbReference type="Proteomes" id="UP001165960">
    <property type="component" value="Unassembled WGS sequence"/>
</dbReference>
<protein>
    <submittedName>
        <fullName evidence="1">Uncharacterized protein</fullName>
    </submittedName>
</protein>